<dbReference type="FunFam" id="2.60.40.10:FF:000584">
    <property type="entry name" value="Cell surface glycoprotein CD200 receptor 1"/>
    <property type="match status" value="1"/>
</dbReference>
<evidence type="ECO:0000256" key="1">
    <source>
        <dbReference type="ARBA" id="ARBA00004479"/>
    </source>
</evidence>
<evidence type="ECO:0000256" key="7">
    <source>
        <dbReference type="ARBA" id="ARBA00023157"/>
    </source>
</evidence>
<dbReference type="PANTHER" id="PTHR21462:SF2">
    <property type="entry name" value="CELL SURFACE GLYCOPROTEIN CD200 RECEPTOR 2"/>
    <property type="match status" value="1"/>
</dbReference>
<comment type="similarity">
    <text evidence="2">Belongs to the CD200R family.</text>
</comment>
<dbReference type="RefSeq" id="XP_035300008.1">
    <property type="nucleotide sequence ID" value="XM_035444117.1"/>
</dbReference>
<dbReference type="Proteomes" id="UP001108280">
    <property type="component" value="Chromosome 4"/>
</dbReference>
<feature type="domain" description="Ig-like" evidence="12">
    <location>
        <begin position="154"/>
        <end position="249"/>
    </location>
</feature>
<dbReference type="OrthoDB" id="8915654at2759"/>
<dbReference type="Gene3D" id="2.60.40.10">
    <property type="entry name" value="Immunoglobulins"/>
    <property type="match status" value="2"/>
</dbReference>
<feature type="region of interest" description="Disordered" evidence="10">
    <location>
        <begin position="302"/>
        <end position="333"/>
    </location>
</feature>
<dbReference type="InterPro" id="IPR013106">
    <property type="entry name" value="Ig_V-set"/>
</dbReference>
<sequence length="381" mass="42450">MNWCEYCRSRAAIGPSYPTPGHRSIGVNIITKRYLYIHDYRCIIRNSKEGDGSRCTPTNEDSAPVSVLMGTKALLCCPPISWTKPVVLIMWKITLRGQPPCKIFYNVETKEIGEVNCTDRRITWAFTPDQSPDLQINTVALSHEGHYSCQMASPEGHFQQIHDLQVLVPPEVTLIPGEKRAAVCEAIAGKPAAQISWTPDGYHVTKNESHSNGTVTVRSTYHGEHSNVSAVFCFVSHPTGNQTLSIELNQGVTSPLHSLLTILYAKLSLLGIILLILGFAFLQKRNYFSSRDKVLEKTAQLDEKETKKEGEKIGDNQSHPGKFKRNKDSKPSLCPTMKLEALELSSSDSEILDSSKEAELEEEQHDIKRTDTTPIDIGCQK</sequence>
<comment type="subcellular location">
    <subcellularLocation>
        <location evidence="1">Membrane</location>
        <topology evidence="1">Single-pass type I membrane protein</topology>
    </subcellularLocation>
</comment>
<evidence type="ECO:0000313" key="13">
    <source>
        <dbReference type="Proteomes" id="UP001108280"/>
    </source>
</evidence>
<keyword evidence="13" id="KW-1185">Reference proteome</keyword>
<reference evidence="13" key="2">
    <citation type="journal article" date="2020" name="Biotechnol. Bioeng.">
        <title>Chromosome-scale scaffolds for the Chinese hamster reference genome assembly to facilitate the study of the CHO epigenome.</title>
        <authorList>
            <person name="Hilliard W."/>
            <person name="MacDonald M."/>
            <person name="Lee K.H."/>
        </authorList>
    </citation>
    <scope>NUCLEOTIDE SEQUENCE [LARGE SCALE GENOMIC DNA]</scope>
    <source>
        <strain evidence="13">17A/GY</strain>
    </source>
</reference>
<evidence type="ECO:0000256" key="9">
    <source>
        <dbReference type="ARBA" id="ARBA00023180"/>
    </source>
</evidence>
<feature type="region of interest" description="Disordered" evidence="10">
    <location>
        <begin position="345"/>
        <end position="381"/>
    </location>
</feature>
<name>A0A9J7GXS1_CRIGR</name>
<dbReference type="InterPro" id="IPR007110">
    <property type="entry name" value="Ig-like_dom"/>
</dbReference>
<accession>A0A9J7GXS1</accession>
<evidence type="ECO:0000256" key="4">
    <source>
        <dbReference type="ARBA" id="ARBA00022729"/>
    </source>
</evidence>
<dbReference type="InterPro" id="IPR036179">
    <property type="entry name" value="Ig-like_dom_sf"/>
</dbReference>
<evidence type="ECO:0000256" key="6">
    <source>
        <dbReference type="ARBA" id="ARBA00023136"/>
    </source>
</evidence>
<dbReference type="GO" id="GO:0150077">
    <property type="term" value="P:regulation of neuroinflammatory response"/>
    <property type="evidence" value="ECO:0007669"/>
    <property type="project" value="InterPro"/>
</dbReference>
<evidence type="ECO:0000256" key="8">
    <source>
        <dbReference type="ARBA" id="ARBA00023170"/>
    </source>
</evidence>
<proteinExistence type="inferred from homology"/>
<dbReference type="GO" id="GO:0009897">
    <property type="term" value="C:external side of plasma membrane"/>
    <property type="evidence" value="ECO:0007669"/>
    <property type="project" value="TreeGrafter"/>
</dbReference>
<feature type="compositionally biased region" description="Basic and acidic residues" evidence="10">
    <location>
        <begin position="302"/>
        <end position="314"/>
    </location>
</feature>
<evidence type="ECO:0000256" key="3">
    <source>
        <dbReference type="ARBA" id="ARBA00022692"/>
    </source>
</evidence>
<keyword evidence="3 11" id="KW-0812">Transmembrane</keyword>
<dbReference type="InterPro" id="IPR040012">
    <property type="entry name" value="CD200R"/>
</dbReference>
<evidence type="ECO:0000256" key="2">
    <source>
        <dbReference type="ARBA" id="ARBA00008215"/>
    </source>
</evidence>
<reference evidence="14" key="3">
    <citation type="submission" date="2025-08" db="UniProtKB">
        <authorList>
            <consortium name="RefSeq"/>
        </authorList>
    </citation>
    <scope>IDENTIFICATION</scope>
    <source>
        <strain evidence="14">17A/GY</strain>
        <tissue evidence="14">Liver</tissue>
    </source>
</reference>
<dbReference type="InterPro" id="IPR013162">
    <property type="entry name" value="CD80_C2-set"/>
</dbReference>
<evidence type="ECO:0000256" key="5">
    <source>
        <dbReference type="ARBA" id="ARBA00022989"/>
    </source>
</evidence>
<dbReference type="AlphaFoldDB" id="A0A9J7GXS1"/>
<gene>
    <name evidence="14" type="primary">LOC100772423</name>
</gene>
<dbReference type="PROSITE" id="PS50835">
    <property type="entry name" value="IG_LIKE"/>
    <property type="match status" value="1"/>
</dbReference>
<dbReference type="GeneID" id="100772423"/>
<keyword evidence="7" id="KW-1015">Disulfide bond</keyword>
<organism evidence="13 14">
    <name type="scientific">Cricetulus griseus</name>
    <name type="common">Chinese hamster</name>
    <name type="synonym">Cricetulus barabensis griseus</name>
    <dbReference type="NCBI Taxonomy" id="10029"/>
    <lineage>
        <taxon>Eukaryota</taxon>
        <taxon>Metazoa</taxon>
        <taxon>Chordata</taxon>
        <taxon>Craniata</taxon>
        <taxon>Vertebrata</taxon>
        <taxon>Euteleostomi</taxon>
        <taxon>Mammalia</taxon>
        <taxon>Eutheria</taxon>
        <taxon>Euarchontoglires</taxon>
        <taxon>Glires</taxon>
        <taxon>Rodentia</taxon>
        <taxon>Myomorpha</taxon>
        <taxon>Muroidea</taxon>
        <taxon>Cricetidae</taxon>
        <taxon>Cricetinae</taxon>
        <taxon>Cricetulus</taxon>
    </lineage>
</organism>
<dbReference type="SUPFAM" id="SSF48726">
    <property type="entry name" value="Immunoglobulin"/>
    <property type="match status" value="2"/>
</dbReference>
<dbReference type="Pfam" id="PF07686">
    <property type="entry name" value="V-set"/>
    <property type="match status" value="1"/>
</dbReference>
<evidence type="ECO:0000256" key="10">
    <source>
        <dbReference type="SAM" id="MobiDB-lite"/>
    </source>
</evidence>
<dbReference type="GO" id="GO:0038023">
    <property type="term" value="F:signaling receptor activity"/>
    <property type="evidence" value="ECO:0007669"/>
    <property type="project" value="InterPro"/>
</dbReference>
<dbReference type="InterPro" id="IPR013783">
    <property type="entry name" value="Ig-like_fold"/>
</dbReference>
<reference evidence="13" key="1">
    <citation type="journal article" date="2018" name="Biotechnol. Bioeng.">
        <title>A reference genome of the Chinese hamster based on a hybrid assembly strategy.</title>
        <authorList>
            <person name="Rupp O."/>
            <person name="MacDonald M.L."/>
            <person name="Li S."/>
            <person name="Dhiman H."/>
            <person name="Polson S."/>
            <person name="Griep S."/>
            <person name="Heffner K."/>
            <person name="Hernandez I."/>
            <person name="Brinkrolf K."/>
            <person name="Jadhav V."/>
            <person name="Samoudi M."/>
            <person name="Hao H."/>
            <person name="Kingham B."/>
            <person name="Goesmann A."/>
            <person name="Betenbaugh M.J."/>
            <person name="Lewis N.E."/>
            <person name="Borth N."/>
            <person name="Lee K.H."/>
        </authorList>
    </citation>
    <scope>NUCLEOTIDE SEQUENCE [LARGE SCALE GENOMIC DNA]</scope>
    <source>
        <strain evidence="13">17A/GY</strain>
    </source>
</reference>
<dbReference type="KEGG" id="cge:100772423"/>
<keyword evidence="9" id="KW-0325">Glycoprotein</keyword>
<keyword evidence="5 11" id="KW-1133">Transmembrane helix</keyword>
<feature type="transmembrane region" description="Helical" evidence="11">
    <location>
        <begin position="263"/>
        <end position="282"/>
    </location>
</feature>
<evidence type="ECO:0000256" key="11">
    <source>
        <dbReference type="SAM" id="Phobius"/>
    </source>
</evidence>
<keyword evidence="8" id="KW-0675">Receptor</keyword>
<evidence type="ECO:0000259" key="12">
    <source>
        <dbReference type="PROSITE" id="PS50835"/>
    </source>
</evidence>
<keyword evidence="4" id="KW-0732">Signal</keyword>
<protein>
    <submittedName>
        <fullName evidence="14">Cell surface glycoprotein CD200 receptor 2-like isoform X2</fullName>
    </submittedName>
</protein>
<dbReference type="PANTHER" id="PTHR21462">
    <property type="entry name" value="CELL SURFACE GLYCOPROTEIN OX2 RECEPTOR PRECURSOR"/>
    <property type="match status" value="1"/>
</dbReference>
<dbReference type="Pfam" id="PF08205">
    <property type="entry name" value="C2-set_2"/>
    <property type="match status" value="1"/>
</dbReference>
<evidence type="ECO:0000313" key="14">
    <source>
        <dbReference type="RefSeq" id="XP_035300008.1"/>
    </source>
</evidence>
<keyword evidence="6 11" id="KW-0472">Membrane</keyword>